<dbReference type="InterPro" id="IPR028956">
    <property type="entry name" value="Imm51"/>
</dbReference>
<name>A0A212T9W7_9BACT</name>
<gene>
    <name evidence="1" type="ORF">SAMN06265337_0714</name>
</gene>
<dbReference type="Pfam" id="PF15595">
    <property type="entry name" value="Imm51"/>
    <property type="match status" value="1"/>
</dbReference>
<evidence type="ECO:0000313" key="2">
    <source>
        <dbReference type="Proteomes" id="UP000198131"/>
    </source>
</evidence>
<evidence type="ECO:0000313" key="1">
    <source>
        <dbReference type="EMBL" id="SNC62650.1"/>
    </source>
</evidence>
<reference evidence="2" key="1">
    <citation type="submission" date="2017-06" db="EMBL/GenBank/DDBJ databases">
        <authorList>
            <person name="Varghese N."/>
            <person name="Submissions S."/>
        </authorList>
    </citation>
    <scope>NUCLEOTIDE SEQUENCE [LARGE SCALE GENOMIC DNA]</scope>
    <source>
        <strain evidence="2">DSM 11116</strain>
    </source>
</reference>
<organism evidence="1 2">
    <name type="scientific">Hymenobacter gelipurpurascens</name>
    <dbReference type="NCBI Taxonomy" id="89968"/>
    <lineage>
        <taxon>Bacteria</taxon>
        <taxon>Pseudomonadati</taxon>
        <taxon>Bacteroidota</taxon>
        <taxon>Cytophagia</taxon>
        <taxon>Cytophagales</taxon>
        <taxon>Hymenobacteraceae</taxon>
        <taxon>Hymenobacter</taxon>
    </lineage>
</organism>
<dbReference type="EMBL" id="FYEW01000001">
    <property type="protein sequence ID" value="SNC62650.1"/>
    <property type="molecule type" value="Genomic_DNA"/>
</dbReference>
<sequence>MANIYHPFVVYDLQEQTTPERQYRIVVDLSDMDDYYTVFERYGFSGSGASWAEHIETIVEEHAPELLDHIELAGEGEIFRAYTDSRASAQQLLGLVHPIFADLGSLSKYLSQADPGDFFE</sequence>
<protein>
    <submittedName>
        <fullName evidence="1">Immunity protein 51</fullName>
    </submittedName>
</protein>
<accession>A0A212T9W7</accession>
<dbReference type="Proteomes" id="UP000198131">
    <property type="component" value="Unassembled WGS sequence"/>
</dbReference>
<keyword evidence="2" id="KW-1185">Reference proteome</keyword>
<proteinExistence type="predicted"/>
<dbReference type="AlphaFoldDB" id="A0A212T9W7"/>
<dbReference type="RefSeq" id="WP_170934685.1">
    <property type="nucleotide sequence ID" value="NZ_FYEW01000001.1"/>
</dbReference>